<accession>A0A2P2MS76</accession>
<dbReference type="PANTHER" id="PTHR38134:SF2">
    <property type="entry name" value="GALACTOKINASE"/>
    <property type="match status" value="1"/>
</dbReference>
<sequence length="137" mass="15400">MAAGNQHRSTVWQIAEDYSHCEFLIRLPGYCPMPVFHDVVDVPLVVRRLHKSRKEVRKELGISDDAKLVILNFGGQPSGWKLKEHYLPSGWLCLVCGASNSRELPPNFIKLAKDAYTPDLIAASDCMLGLYFTLLIS</sequence>
<dbReference type="EMBL" id="GGEC01052586">
    <property type="protein sequence ID" value="MBX33070.1"/>
    <property type="molecule type" value="Transcribed_RNA"/>
</dbReference>
<name>A0A2P2MS76_RHIMU</name>
<dbReference type="InterPro" id="IPR053205">
    <property type="entry name" value="GHMP_kinase_L-arabinokinase"/>
</dbReference>
<reference evidence="1" key="1">
    <citation type="submission" date="2018-02" db="EMBL/GenBank/DDBJ databases">
        <title>Rhizophora mucronata_Transcriptome.</title>
        <authorList>
            <person name="Meera S.P."/>
            <person name="Sreeshan A."/>
            <person name="Augustine A."/>
        </authorList>
    </citation>
    <scope>NUCLEOTIDE SEQUENCE</scope>
    <source>
        <tissue evidence="1">Leaf</tissue>
    </source>
</reference>
<organism evidence="1">
    <name type="scientific">Rhizophora mucronata</name>
    <name type="common">Asiatic mangrove</name>
    <dbReference type="NCBI Taxonomy" id="61149"/>
    <lineage>
        <taxon>Eukaryota</taxon>
        <taxon>Viridiplantae</taxon>
        <taxon>Streptophyta</taxon>
        <taxon>Embryophyta</taxon>
        <taxon>Tracheophyta</taxon>
        <taxon>Spermatophyta</taxon>
        <taxon>Magnoliopsida</taxon>
        <taxon>eudicotyledons</taxon>
        <taxon>Gunneridae</taxon>
        <taxon>Pentapetalae</taxon>
        <taxon>rosids</taxon>
        <taxon>fabids</taxon>
        <taxon>Malpighiales</taxon>
        <taxon>Rhizophoraceae</taxon>
        <taxon>Rhizophora</taxon>
    </lineage>
</organism>
<evidence type="ECO:0000313" key="1">
    <source>
        <dbReference type="EMBL" id="MBX33070.1"/>
    </source>
</evidence>
<dbReference type="PANTHER" id="PTHR38134">
    <property type="entry name" value="SLR1395 PROTEIN"/>
    <property type="match status" value="1"/>
</dbReference>
<proteinExistence type="predicted"/>
<protein>
    <submittedName>
        <fullName evidence="1">Uncharacterized protein</fullName>
    </submittedName>
</protein>
<dbReference type="AlphaFoldDB" id="A0A2P2MS76"/>